<dbReference type="InterPro" id="IPR036890">
    <property type="entry name" value="HATPase_C_sf"/>
</dbReference>
<reference evidence="3 4" key="1">
    <citation type="submission" date="2020-07" db="EMBL/GenBank/DDBJ databases">
        <title>Genomic Encyclopedia of Type Strains, Phase IV (KMG-IV): sequencing the most valuable type-strain genomes for metagenomic binning, comparative biology and taxonomic classification.</title>
        <authorList>
            <person name="Goeker M."/>
        </authorList>
    </citation>
    <scope>NUCLEOTIDE SEQUENCE [LARGE SCALE GENOMIC DNA]</scope>
    <source>
        <strain evidence="3 4">DSM 17721</strain>
    </source>
</reference>
<evidence type="ECO:0000313" key="4">
    <source>
        <dbReference type="Proteomes" id="UP000525298"/>
    </source>
</evidence>
<comment type="caution">
    <text evidence="3">The sequence shown here is derived from an EMBL/GenBank/DDBJ whole genome shotgun (WGS) entry which is preliminary data.</text>
</comment>
<dbReference type="InterPro" id="IPR050267">
    <property type="entry name" value="Anti-sigma-factor_SerPK"/>
</dbReference>
<keyword evidence="1" id="KW-0723">Serine/threonine-protein kinase</keyword>
<dbReference type="GO" id="GO:0004674">
    <property type="term" value="F:protein serine/threonine kinase activity"/>
    <property type="evidence" value="ECO:0007669"/>
    <property type="project" value="UniProtKB-KW"/>
</dbReference>
<keyword evidence="1" id="KW-0418">Kinase</keyword>
<protein>
    <submittedName>
        <fullName evidence="3">Anti-sigma regulatory factor (Ser/Thr protein kinase)</fullName>
    </submittedName>
</protein>
<dbReference type="SUPFAM" id="SSF55874">
    <property type="entry name" value="ATPase domain of HSP90 chaperone/DNA topoisomerase II/histidine kinase"/>
    <property type="match status" value="1"/>
</dbReference>
<keyword evidence="1" id="KW-0808">Transferase</keyword>
<organism evidence="3 4">
    <name type="scientific">Desulfosalsimonas propionicica</name>
    <dbReference type="NCBI Taxonomy" id="332175"/>
    <lineage>
        <taxon>Bacteria</taxon>
        <taxon>Pseudomonadati</taxon>
        <taxon>Thermodesulfobacteriota</taxon>
        <taxon>Desulfobacteria</taxon>
        <taxon>Desulfobacterales</taxon>
        <taxon>Desulfosalsimonadaceae</taxon>
        <taxon>Desulfosalsimonas</taxon>
    </lineage>
</organism>
<keyword evidence="4" id="KW-1185">Reference proteome</keyword>
<dbReference type="AlphaFoldDB" id="A0A7W0HJK4"/>
<dbReference type="RefSeq" id="WP_181549929.1">
    <property type="nucleotide sequence ID" value="NZ_JACDUS010000001.1"/>
</dbReference>
<dbReference type="Gene3D" id="3.30.565.10">
    <property type="entry name" value="Histidine kinase-like ATPase, C-terminal domain"/>
    <property type="match status" value="1"/>
</dbReference>
<dbReference type="Pfam" id="PF13581">
    <property type="entry name" value="HATPase_c_2"/>
    <property type="match status" value="1"/>
</dbReference>
<sequence>MKDDDTYFSHQLKLPAHMDSLHGFIQFMEQSAGELGLEDALIRKLSLVAEELLVNVIHYAYAGTGEDGGIDLQCGMADRQTFCMRIADKGKPFDPLSAAEPDLTRDIEDRPVGGLGVFLVRELADHLDYQRKDGANVVLFCKKVR</sequence>
<dbReference type="EMBL" id="JACDUS010000001">
    <property type="protein sequence ID" value="MBA2880280.1"/>
    <property type="molecule type" value="Genomic_DNA"/>
</dbReference>
<dbReference type="PANTHER" id="PTHR35526:SF6">
    <property type="entry name" value="SLR1861 PROTEIN"/>
    <property type="match status" value="1"/>
</dbReference>
<dbReference type="Proteomes" id="UP000525298">
    <property type="component" value="Unassembled WGS sequence"/>
</dbReference>
<evidence type="ECO:0000313" key="3">
    <source>
        <dbReference type="EMBL" id="MBA2880280.1"/>
    </source>
</evidence>
<feature type="domain" description="Histidine kinase/HSP90-like ATPase" evidence="2">
    <location>
        <begin position="15"/>
        <end position="142"/>
    </location>
</feature>
<evidence type="ECO:0000256" key="1">
    <source>
        <dbReference type="ARBA" id="ARBA00022527"/>
    </source>
</evidence>
<gene>
    <name evidence="3" type="ORF">HNR65_000587</name>
</gene>
<evidence type="ECO:0000259" key="2">
    <source>
        <dbReference type="Pfam" id="PF13581"/>
    </source>
</evidence>
<name>A0A7W0HJK4_9BACT</name>
<dbReference type="InterPro" id="IPR003594">
    <property type="entry name" value="HATPase_dom"/>
</dbReference>
<dbReference type="CDD" id="cd16936">
    <property type="entry name" value="HATPase_RsbW-like"/>
    <property type="match status" value="1"/>
</dbReference>
<proteinExistence type="predicted"/>
<accession>A0A7W0HJK4</accession>
<dbReference type="PANTHER" id="PTHR35526">
    <property type="entry name" value="ANTI-SIGMA-F FACTOR RSBW-RELATED"/>
    <property type="match status" value="1"/>
</dbReference>